<dbReference type="AlphaFoldDB" id="A0A225D398"/>
<evidence type="ECO:0000313" key="2">
    <source>
        <dbReference type="Proteomes" id="UP000214646"/>
    </source>
</evidence>
<protein>
    <submittedName>
        <fullName evidence="1">Uncharacterized protein</fullName>
    </submittedName>
</protein>
<keyword evidence="2" id="KW-1185">Reference proteome</keyword>
<name>A0A225D398_9BACT</name>
<dbReference type="EMBL" id="NIDE01000017">
    <property type="protein sequence ID" value="OWK35443.1"/>
    <property type="molecule type" value="Genomic_DNA"/>
</dbReference>
<dbReference type="Proteomes" id="UP000214646">
    <property type="component" value="Unassembled WGS sequence"/>
</dbReference>
<comment type="caution">
    <text evidence="1">The sequence shown here is derived from an EMBL/GenBank/DDBJ whole genome shotgun (WGS) entry which is preliminary data.</text>
</comment>
<sequence length="143" mass="15759">MDAASFTATASDLLIVKCLDPNTSKGAKVQRGVLVEVDIVSVLKGNLKTGKTTLITMPHPMEAGKNYMVAVFHTIPQQPAYQERSEQAFTEIPGTFDLKSLEGKTPAEQAQMIFDARRKRVDAMILKLQKEKKVLEATLPKTN</sequence>
<organism evidence="1 2">
    <name type="scientific">Fimbriiglobus ruber</name>
    <dbReference type="NCBI Taxonomy" id="1908690"/>
    <lineage>
        <taxon>Bacteria</taxon>
        <taxon>Pseudomonadati</taxon>
        <taxon>Planctomycetota</taxon>
        <taxon>Planctomycetia</taxon>
        <taxon>Gemmatales</taxon>
        <taxon>Gemmataceae</taxon>
        <taxon>Fimbriiglobus</taxon>
    </lineage>
</organism>
<accession>A0A225D398</accession>
<proteinExistence type="predicted"/>
<reference evidence="2" key="1">
    <citation type="submission" date="2017-06" db="EMBL/GenBank/DDBJ databases">
        <title>Genome analysis of Fimbriiglobus ruber SP5, the first member of the order Planctomycetales with confirmed chitinolytic capability.</title>
        <authorList>
            <person name="Ravin N.V."/>
            <person name="Rakitin A.L."/>
            <person name="Ivanova A.A."/>
            <person name="Beletsky A.V."/>
            <person name="Kulichevskaya I.S."/>
            <person name="Mardanov A.V."/>
            <person name="Dedysh S.N."/>
        </authorList>
    </citation>
    <scope>NUCLEOTIDE SEQUENCE [LARGE SCALE GENOMIC DNA]</scope>
    <source>
        <strain evidence="2">SP5</strain>
    </source>
</reference>
<evidence type="ECO:0000313" key="1">
    <source>
        <dbReference type="EMBL" id="OWK35443.1"/>
    </source>
</evidence>
<gene>
    <name evidence="1" type="ORF">FRUB_08006</name>
</gene>